<sequence length="122" mass="13895">ESNLKVIEKRIRDVVHKTEDRVDSSLRSIILADSIENREAACKFFEEELLRVEKDVDSLRKEVLVIEFNKHGSKSAELARIPSSPEQSTIEENTIVGMEDDFNTVLDHITSQTDELIVISIV</sequence>
<feature type="non-terminal residue" evidence="2">
    <location>
        <position position="122"/>
    </location>
</feature>
<dbReference type="Proteomes" id="UP000823775">
    <property type="component" value="Unassembled WGS sequence"/>
</dbReference>
<evidence type="ECO:0000313" key="3">
    <source>
        <dbReference type="Proteomes" id="UP000823775"/>
    </source>
</evidence>
<name>A0ABS8Y6R4_DATST</name>
<gene>
    <name evidence="2" type="ORF">HAX54_049088</name>
</gene>
<feature type="non-terminal residue" evidence="2">
    <location>
        <position position="1"/>
    </location>
</feature>
<dbReference type="Gene3D" id="1.20.5.4130">
    <property type="match status" value="1"/>
</dbReference>
<keyword evidence="1" id="KW-0175">Coiled coil</keyword>
<keyword evidence="3" id="KW-1185">Reference proteome</keyword>
<organism evidence="2 3">
    <name type="scientific">Datura stramonium</name>
    <name type="common">Jimsonweed</name>
    <name type="synonym">Common thornapple</name>
    <dbReference type="NCBI Taxonomy" id="4076"/>
    <lineage>
        <taxon>Eukaryota</taxon>
        <taxon>Viridiplantae</taxon>
        <taxon>Streptophyta</taxon>
        <taxon>Embryophyta</taxon>
        <taxon>Tracheophyta</taxon>
        <taxon>Spermatophyta</taxon>
        <taxon>Magnoliopsida</taxon>
        <taxon>eudicotyledons</taxon>
        <taxon>Gunneridae</taxon>
        <taxon>Pentapetalae</taxon>
        <taxon>asterids</taxon>
        <taxon>lamiids</taxon>
        <taxon>Solanales</taxon>
        <taxon>Solanaceae</taxon>
        <taxon>Solanoideae</taxon>
        <taxon>Datureae</taxon>
        <taxon>Datura</taxon>
    </lineage>
</organism>
<proteinExistence type="predicted"/>
<dbReference type="EMBL" id="JACEIK010082427">
    <property type="protein sequence ID" value="MCE5167338.1"/>
    <property type="molecule type" value="Genomic_DNA"/>
</dbReference>
<accession>A0ABS8Y6R4</accession>
<evidence type="ECO:0000313" key="2">
    <source>
        <dbReference type="EMBL" id="MCE5167338.1"/>
    </source>
</evidence>
<evidence type="ECO:0000256" key="1">
    <source>
        <dbReference type="SAM" id="Coils"/>
    </source>
</evidence>
<reference evidence="2 3" key="1">
    <citation type="journal article" date="2021" name="BMC Genomics">
        <title>Datura genome reveals duplications of psychoactive alkaloid biosynthetic genes and high mutation rate following tissue culture.</title>
        <authorList>
            <person name="Rajewski A."/>
            <person name="Carter-House D."/>
            <person name="Stajich J."/>
            <person name="Litt A."/>
        </authorList>
    </citation>
    <scope>NUCLEOTIDE SEQUENCE [LARGE SCALE GENOMIC DNA]</scope>
    <source>
        <strain evidence="2">AR-01</strain>
    </source>
</reference>
<feature type="coiled-coil region" evidence="1">
    <location>
        <begin position="35"/>
        <end position="62"/>
    </location>
</feature>
<protein>
    <submittedName>
        <fullName evidence="2">Uncharacterized protein</fullName>
    </submittedName>
</protein>
<comment type="caution">
    <text evidence="2">The sequence shown here is derived from an EMBL/GenBank/DDBJ whole genome shotgun (WGS) entry which is preliminary data.</text>
</comment>